<dbReference type="PROSITE" id="PS50268">
    <property type="entry name" value="CADHERIN_2"/>
    <property type="match status" value="1"/>
</dbReference>
<evidence type="ECO:0000313" key="3">
    <source>
        <dbReference type="Proteomes" id="UP000189670"/>
    </source>
</evidence>
<dbReference type="Proteomes" id="UP000189670">
    <property type="component" value="Unassembled WGS sequence"/>
</dbReference>
<reference evidence="3" key="1">
    <citation type="submission" date="2012-11" db="EMBL/GenBank/DDBJ databases">
        <authorList>
            <person name="Lucero-Rivera Y.E."/>
            <person name="Tovar-Ramirez D."/>
        </authorList>
    </citation>
    <scope>NUCLEOTIDE SEQUENCE [LARGE SCALE GENOMIC DNA]</scope>
    <source>
        <strain evidence="3">Araruama</strain>
    </source>
</reference>
<dbReference type="GO" id="GO:0005509">
    <property type="term" value="F:calcium ion binding"/>
    <property type="evidence" value="ECO:0007669"/>
    <property type="project" value="InterPro"/>
</dbReference>
<proteinExistence type="predicted"/>
<dbReference type="EMBL" id="ATBP01000519">
    <property type="protein sequence ID" value="ETR69958.1"/>
    <property type="molecule type" value="Genomic_DNA"/>
</dbReference>
<organism evidence="2 3">
    <name type="scientific">Candidatus Magnetoglobus multicellularis str. Araruama</name>
    <dbReference type="NCBI Taxonomy" id="890399"/>
    <lineage>
        <taxon>Bacteria</taxon>
        <taxon>Pseudomonadati</taxon>
        <taxon>Thermodesulfobacteriota</taxon>
        <taxon>Desulfobacteria</taxon>
        <taxon>Desulfobacterales</taxon>
        <taxon>Desulfobacteraceae</taxon>
        <taxon>Candidatus Magnetoglobus</taxon>
    </lineage>
</organism>
<feature type="domain" description="Cadherin" evidence="1">
    <location>
        <begin position="133"/>
        <end position="211"/>
    </location>
</feature>
<accession>A0A1V1P595</accession>
<evidence type="ECO:0000313" key="2">
    <source>
        <dbReference type="EMBL" id="ETR69958.1"/>
    </source>
</evidence>
<name>A0A1V1P595_9BACT</name>
<gene>
    <name evidence="2" type="ORF">OMM_03585</name>
</gene>
<comment type="caution">
    <text evidence="2">The sequence shown here is derived from an EMBL/GenBank/DDBJ whole genome shotgun (WGS) entry which is preliminary data.</text>
</comment>
<dbReference type="InterPro" id="IPR002126">
    <property type="entry name" value="Cadherin-like_dom"/>
</dbReference>
<sequence>MDEDCGLFEATGWITNINPGGGEDEAGQQLTFHVSIDDGIDNLFVQTPKVVFDNDIGSLLFTPKTDMNGQETINIYLTDNLGGKSDARSFIIKVEPKNDPPTFDLHYQKLTIKEDQGEQTYQMAKNILPGPSDESTQSQNLSFDISVSNPDLFTVQPQMTSDGKLTFEAGENQSGDCTVFVKLNDNQPENNISPVKTFILSISDVNDPPSFTMGPNLTIKEGAMAQYKLNWATNISAGAPNEYFQTLTFELEATDKSLFLEQPKLRDDGMLSYTPDPDAFGATQVFVTLKDSGGTQNGGDDTSTPEPFGITILAVNDRPSFTISDDKIRCDEDSGQQQIIGWAENISPGPPNEHNQELTFVVGDIDDVDTNVTNNDDLFDDNGLPTVNSAGILRFKPAEDAFGSATVAIYLRDNGGNENNGFNESYVKHFTVTIDPTNDAPSFEVGSEFITISEDASNQKIDNWAKNISAGADNEDQSLTFLYDITNSQLFEKLPTISEKGTLNFTPADDASGSALMNIRLEDDTKYGAKNAKQ</sequence>
<dbReference type="GO" id="GO:0016020">
    <property type="term" value="C:membrane"/>
    <property type="evidence" value="ECO:0007669"/>
    <property type="project" value="InterPro"/>
</dbReference>
<protein>
    <recommendedName>
        <fullName evidence="1">Cadherin domain-containing protein</fullName>
    </recommendedName>
</protein>
<dbReference type="AlphaFoldDB" id="A0A1V1P595"/>
<dbReference type="GO" id="GO:0007156">
    <property type="term" value="P:homophilic cell adhesion via plasma membrane adhesion molecules"/>
    <property type="evidence" value="ECO:0007669"/>
    <property type="project" value="InterPro"/>
</dbReference>
<evidence type="ECO:0000259" key="1">
    <source>
        <dbReference type="PROSITE" id="PS50268"/>
    </source>
</evidence>